<dbReference type="AlphaFoldDB" id="A0A8H6JBR5"/>
<sequence>MSGYDIPSPKALPASLASTSSESLPPPPYTVKDRCRSILKSLKQKLSRKDKTHRTGLSLEFQQRRDDNARKSGLNRLPVELFLRIMTLLGPVELYVARQSCAVFLRAFEIHDFSEFHRPIASGDSRRNLLWRNIALRLSNDKYSAIHQRLRDSEARHGPAPAGAFWPIIDLNRNYISKADETEIAQLVRRDFLCQPYLATPIPALSRALSWREDNALSSIKDQVFCARCKRSHNKEFFSDTQLVKKFRQRKCIAWEGKMEVCPHRHVSLGNRFYLFKGKRAVPLTCAECKLIFRADRGEKCPTLVAAGDVRSVVTKDLIRQGLEGLEARFGNQFFCPHLTFHDRKLMVPFEWYRCVCFRDPTRDERQECYRHDHKRRGGDPTCCACRALKHPEAVGRFMT</sequence>
<name>A0A8H6JBR5_9PEZI</name>
<dbReference type="EMBL" id="WIGM01000870">
    <property type="protein sequence ID" value="KAF6809998.1"/>
    <property type="molecule type" value="Genomic_DNA"/>
</dbReference>
<gene>
    <name evidence="2" type="ORF">CMUS01_13567</name>
</gene>
<comment type="caution">
    <text evidence="2">The sequence shown here is derived from an EMBL/GenBank/DDBJ whole genome shotgun (WGS) entry which is preliminary data.</text>
</comment>
<feature type="region of interest" description="Disordered" evidence="1">
    <location>
        <begin position="1"/>
        <end position="32"/>
    </location>
</feature>
<evidence type="ECO:0008006" key="4">
    <source>
        <dbReference type="Google" id="ProtNLM"/>
    </source>
</evidence>
<protein>
    <recommendedName>
        <fullName evidence="4">F-box domain-containing protein</fullName>
    </recommendedName>
</protein>
<dbReference type="InterPro" id="IPR036047">
    <property type="entry name" value="F-box-like_dom_sf"/>
</dbReference>
<keyword evidence="3" id="KW-1185">Reference proteome</keyword>
<accession>A0A8H6JBR5</accession>
<organism evidence="2 3">
    <name type="scientific">Colletotrichum musicola</name>
    <dbReference type="NCBI Taxonomy" id="2175873"/>
    <lineage>
        <taxon>Eukaryota</taxon>
        <taxon>Fungi</taxon>
        <taxon>Dikarya</taxon>
        <taxon>Ascomycota</taxon>
        <taxon>Pezizomycotina</taxon>
        <taxon>Sordariomycetes</taxon>
        <taxon>Hypocreomycetidae</taxon>
        <taxon>Glomerellales</taxon>
        <taxon>Glomerellaceae</taxon>
        <taxon>Colletotrichum</taxon>
        <taxon>Colletotrichum orchidearum species complex</taxon>
    </lineage>
</organism>
<evidence type="ECO:0000313" key="3">
    <source>
        <dbReference type="Proteomes" id="UP000639643"/>
    </source>
</evidence>
<proteinExistence type="predicted"/>
<evidence type="ECO:0000256" key="1">
    <source>
        <dbReference type="SAM" id="MobiDB-lite"/>
    </source>
</evidence>
<reference evidence="2" key="1">
    <citation type="journal article" date="2020" name="Phytopathology">
        <title>Genome Sequence Resources of Colletotrichum truncatum, C. plurivorum, C. musicola, and C. sojae: Four Species Pathogenic to Soybean (Glycine max).</title>
        <authorList>
            <person name="Rogerio F."/>
            <person name="Boufleur T.R."/>
            <person name="Ciampi-Guillardi M."/>
            <person name="Sukno S.A."/>
            <person name="Thon M.R."/>
            <person name="Massola Junior N.S."/>
            <person name="Baroncelli R."/>
        </authorList>
    </citation>
    <scope>NUCLEOTIDE SEQUENCE</scope>
    <source>
        <strain evidence="2">LFN0074</strain>
    </source>
</reference>
<dbReference type="SUPFAM" id="SSF81383">
    <property type="entry name" value="F-box domain"/>
    <property type="match status" value="1"/>
</dbReference>
<dbReference type="OrthoDB" id="4828582at2759"/>
<evidence type="ECO:0000313" key="2">
    <source>
        <dbReference type="EMBL" id="KAF6809998.1"/>
    </source>
</evidence>
<dbReference type="Proteomes" id="UP000639643">
    <property type="component" value="Unassembled WGS sequence"/>
</dbReference>